<dbReference type="PANTHER" id="PTHR43393">
    <property type="entry name" value="CYTOKININ RIBOSIDE 5'-MONOPHOSPHATE PHOSPHORIBOHYDROLASE"/>
    <property type="match status" value="1"/>
</dbReference>
<accession>A0ABW4AYK1</accession>
<dbReference type="Gene3D" id="3.40.50.450">
    <property type="match status" value="1"/>
</dbReference>
<dbReference type="PANTHER" id="PTHR43393:SF3">
    <property type="entry name" value="LYSINE DECARBOXYLASE-LIKE PROTEIN"/>
    <property type="match status" value="1"/>
</dbReference>
<dbReference type="EMBL" id="JBHTMN010000007">
    <property type="protein sequence ID" value="MFD1382852.1"/>
    <property type="molecule type" value="Genomic_DNA"/>
</dbReference>
<dbReference type="NCBIfam" id="TIGR00725">
    <property type="entry name" value="TIGR00725 family protein"/>
    <property type="match status" value="1"/>
</dbReference>
<name>A0ABW4AYK1_9GAMM</name>
<gene>
    <name evidence="1" type="ORF">ACFQ45_05725</name>
</gene>
<dbReference type="InterPro" id="IPR005268">
    <property type="entry name" value="CHP00725"/>
</dbReference>
<reference evidence="2" key="1">
    <citation type="journal article" date="2019" name="Int. J. Syst. Evol. Microbiol.">
        <title>The Global Catalogue of Microorganisms (GCM) 10K type strain sequencing project: providing services to taxonomists for standard genome sequencing and annotation.</title>
        <authorList>
            <consortium name="The Broad Institute Genomics Platform"/>
            <consortium name="The Broad Institute Genome Sequencing Center for Infectious Disease"/>
            <person name="Wu L."/>
            <person name="Ma J."/>
        </authorList>
    </citation>
    <scope>NUCLEOTIDE SEQUENCE [LARGE SCALE GENOMIC DNA]</scope>
    <source>
        <strain evidence="2">JCM 30774</strain>
    </source>
</reference>
<dbReference type="Proteomes" id="UP001597059">
    <property type="component" value="Unassembled WGS sequence"/>
</dbReference>
<dbReference type="InterPro" id="IPR052341">
    <property type="entry name" value="LOG_family_nucleotidases"/>
</dbReference>
<evidence type="ECO:0000313" key="1">
    <source>
        <dbReference type="EMBL" id="MFD1382852.1"/>
    </source>
</evidence>
<comment type="caution">
    <text evidence="1">The sequence shown here is derived from an EMBL/GenBank/DDBJ whole genome shotgun (WGS) entry which is preliminary data.</text>
</comment>
<keyword evidence="2" id="KW-1185">Reference proteome</keyword>
<organism evidence="1 2">
    <name type="scientific">Rhodanobacter aciditrophus</name>
    <dbReference type="NCBI Taxonomy" id="1623218"/>
    <lineage>
        <taxon>Bacteria</taxon>
        <taxon>Pseudomonadati</taxon>
        <taxon>Pseudomonadota</taxon>
        <taxon>Gammaproteobacteria</taxon>
        <taxon>Lysobacterales</taxon>
        <taxon>Rhodanobacteraceae</taxon>
        <taxon>Rhodanobacter</taxon>
    </lineage>
</organism>
<evidence type="ECO:0000313" key="2">
    <source>
        <dbReference type="Proteomes" id="UP001597059"/>
    </source>
</evidence>
<dbReference type="InterPro" id="IPR041164">
    <property type="entry name" value="LDcluster4"/>
</dbReference>
<protein>
    <submittedName>
        <fullName evidence="1">TIGR00725 family protein</fullName>
    </submittedName>
</protein>
<dbReference type="RefSeq" id="WP_377366031.1">
    <property type="nucleotide sequence ID" value="NZ_JBHTMN010000007.1"/>
</dbReference>
<proteinExistence type="predicted"/>
<dbReference type="SUPFAM" id="SSF102405">
    <property type="entry name" value="MCP/YpsA-like"/>
    <property type="match status" value="1"/>
</dbReference>
<dbReference type="Pfam" id="PF18306">
    <property type="entry name" value="LDcluster4"/>
    <property type="match status" value="1"/>
</dbReference>
<sequence length="217" mass="23396">MNTLYSIEPKTNHLLCNNNPTLIRLINSDSPLATTLTQCHNHYEILKLIRQSPNEAQMPPVGVIGPKDATDKQYQVAESLGENLATLGLTVICGGRNGVMEAVCKGVFKGKGQSIGLLPGEHWHEANPYLTVPIATNLGAARNSLIAQAAFSLIAVGGGYGTTTEMAYGLHYGKAVFATAEAPHIEGVQYHLNIEEIVEQVVNQLFDQRSFSVPSMP</sequence>